<dbReference type="RefSeq" id="WP_216836770.1">
    <property type="nucleotide sequence ID" value="NZ_JAFNJS010000003.1"/>
</dbReference>
<evidence type="ECO:0000256" key="1">
    <source>
        <dbReference type="SAM" id="Phobius"/>
    </source>
</evidence>
<keyword evidence="1" id="KW-0812">Transmembrane</keyword>
<keyword evidence="3" id="KW-1185">Reference proteome</keyword>
<evidence type="ECO:0000313" key="2">
    <source>
        <dbReference type="EMBL" id="MFC3000694.1"/>
    </source>
</evidence>
<proteinExistence type="predicted"/>
<dbReference type="Proteomes" id="UP001595420">
    <property type="component" value="Unassembled WGS sequence"/>
</dbReference>
<keyword evidence="1" id="KW-1133">Transmembrane helix</keyword>
<organism evidence="2 3">
    <name type="scientific">Falsiroseomonas tokyonensis</name>
    <dbReference type="NCBI Taxonomy" id="430521"/>
    <lineage>
        <taxon>Bacteria</taxon>
        <taxon>Pseudomonadati</taxon>
        <taxon>Pseudomonadota</taxon>
        <taxon>Alphaproteobacteria</taxon>
        <taxon>Acetobacterales</taxon>
        <taxon>Roseomonadaceae</taxon>
        <taxon>Falsiroseomonas</taxon>
    </lineage>
</organism>
<comment type="caution">
    <text evidence="2">The sequence shown here is derived from an EMBL/GenBank/DDBJ whole genome shotgun (WGS) entry which is preliminary data.</text>
</comment>
<keyword evidence="1" id="KW-0472">Membrane</keyword>
<accession>A0ABV7BUE5</accession>
<gene>
    <name evidence="2" type="ORF">ACFOD3_12365</name>
</gene>
<name>A0ABV7BUE5_9PROT</name>
<reference evidence="3" key="1">
    <citation type="journal article" date="2019" name="Int. J. Syst. Evol. Microbiol.">
        <title>The Global Catalogue of Microorganisms (GCM) 10K type strain sequencing project: providing services to taxonomists for standard genome sequencing and annotation.</title>
        <authorList>
            <consortium name="The Broad Institute Genomics Platform"/>
            <consortium name="The Broad Institute Genome Sequencing Center for Infectious Disease"/>
            <person name="Wu L."/>
            <person name="Ma J."/>
        </authorList>
    </citation>
    <scope>NUCLEOTIDE SEQUENCE [LARGE SCALE GENOMIC DNA]</scope>
    <source>
        <strain evidence="3">CGMCC 1.16855</strain>
    </source>
</reference>
<protein>
    <submittedName>
        <fullName evidence="2">Uncharacterized protein</fullName>
    </submittedName>
</protein>
<sequence>MSTIALDFRRPAEIAREIPDGLRIPPRPRVITRAPAREPAWREAMRWSLIALSASLVAGEVALALFGP</sequence>
<feature type="transmembrane region" description="Helical" evidence="1">
    <location>
        <begin position="47"/>
        <end position="66"/>
    </location>
</feature>
<dbReference type="EMBL" id="JBHRSB010000003">
    <property type="protein sequence ID" value="MFC3000694.1"/>
    <property type="molecule type" value="Genomic_DNA"/>
</dbReference>
<evidence type="ECO:0000313" key="3">
    <source>
        <dbReference type="Proteomes" id="UP001595420"/>
    </source>
</evidence>